<keyword evidence="1" id="KW-0812">Transmembrane</keyword>
<reference evidence="2" key="1">
    <citation type="journal article" date="2022" name="Plant J.">
        <title>Strategies of tolerance reflected in two North American maple genomes.</title>
        <authorList>
            <person name="McEvoy S.L."/>
            <person name="Sezen U.U."/>
            <person name="Trouern-Trend A."/>
            <person name="McMahon S.M."/>
            <person name="Schaberg P.G."/>
            <person name="Yang J."/>
            <person name="Wegrzyn J.L."/>
            <person name="Swenson N.G."/>
        </authorList>
    </citation>
    <scope>NUCLEOTIDE SEQUENCE</scope>
    <source>
        <strain evidence="2">91603</strain>
    </source>
</reference>
<evidence type="ECO:0000313" key="3">
    <source>
        <dbReference type="Proteomes" id="UP001064489"/>
    </source>
</evidence>
<keyword evidence="1" id="KW-0472">Membrane</keyword>
<evidence type="ECO:0000256" key="1">
    <source>
        <dbReference type="SAM" id="Phobius"/>
    </source>
</evidence>
<protein>
    <submittedName>
        <fullName evidence="2">Uncharacterized protein</fullName>
    </submittedName>
</protein>
<proteinExistence type="predicted"/>
<keyword evidence="3" id="KW-1185">Reference proteome</keyword>
<reference evidence="2" key="2">
    <citation type="submission" date="2023-02" db="EMBL/GenBank/DDBJ databases">
        <authorList>
            <person name="Swenson N.G."/>
            <person name="Wegrzyn J.L."/>
            <person name="Mcevoy S.L."/>
        </authorList>
    </citation>
    <scope>NUCLEOTIDE SEQUENCE</scope>
    <source>
        <strain evidence="2">91603</strain>
        <tissue evidence="2">Leaf</tissue>
    </source>
</reference>
<gene>
    <name evidence="2" type="ORF">LWI28_010944</name>
</gene>
<name>A0AAD5P1N6_ACENE</name>
<evidence type="ECO:0000313" key="2">
    <source>
        <dbReference type="EMBL" id="KAI9195027.1"/>
    </source>
</evidence>
<dbReference type="AlphaFoldDB" id="A0AAD5P1N6"/>
<sequence>MLEYLRLKRSPLTIVFFFIIITNNITISYSLTLPLLSIPRGSLELGDAEEFEVGPPLVMDEGLVELTITVGDLNDSVVDVVLEIEEEIEVVIVVDGGSSHSNLFFF</sequence>
<accession>A0AAD5P1N6</accession>
<dbReference type="EMBL" id="JAJSOW010000003">
    <property type="protein sequence ID" value="KAI9195027.1"/>
    <property type="molecule type" value="Genomic_DNA"/>
</dbReference>
<comment type="caution">
    <text evidence="2">The sequence shown here is derived from an EMBL/GenBank/DDBJ whole genome shotgun (WGS) entry which is preliminary data.</text>
</comment>
<dbReference type="Proteomes" id="UP001064489">
    <property type="component" value="Chromosome 1"/>
</dbReference>
<feature type="transmembrane region" description="Helical" evidence="1">
    <location>
        <begin position="12"/>
        <end position="31"/>
    </location>
</feature>
<organism evidence="2 3">
    <name type="scientific">Acer negundo</name>
    <name type="common">Box elder</name>
    <dbReference type="NCBI Taxonomy" id="4023"/>
    <lineage>
        <taxon>Eukaryota</taxon>
        <taxon>Viridiplantae</taxon>
        <taxon>Streptophyta</taxon>
        <taxon>Embryophyta</taxon>
        <taxon>Tracheophyta</taxon>
        <taxon>Spermatophyta</taxon>
        <taxon>Magnoliopsida</taxon>
        <taxon>eudicotyledons</taxon>
        <taxon>Gunneridae</taxon>
        <taxon>Pentapetalae</taxon>
        <taxon>rosids</taxon>
        <taxon>malvids</taxon>
        <taxon>Sapindales</taxon>
        <taxon>Sapindaceae</taxon>
        <taxon>Hippocastanoideae</taxon>
        <taxon>Acereae</taxon>
        <taxon>Acer</taxon>
    </lineage>
</organism>
<keyword evidence="1" id="KW-1133">Transmembrane helix</keyword>